<gene>
    <name evidence="1" type="primary">RvY_01050-1</name>
    <name evidence="1" type="synonym">RvY_01050.1</name>
    <name evidence="1" type="ORF">RvY_01050</name>
</gene>
<keyword evidence="2" id="KW-1185">Reference proteome</keyword>
<accession>A0A1D1UEY6</accession>
<dbReference type="Proteomes" id="UP000186922">
    <property type="component" value="Unassembled WGS sequence"/>
</dbReference>
<evidence type="ECO:0000313" key="1">
    <source>
        <dbReference type="EMBL" id="GAU88334.1"/>
    </source>
</evidence>
<sequence>MDLQEIAEIFAPLTYSGTRQMAEYAGNVAAWGALRAMTDSARILVRSRTSTATVINRHRVTQLCSRH</sequence>
<evidence type="ECO:0000313" key="2">
    <source>
        <dbReference type="Proteomes" id="UP000186922"/>
    </source>
</evidence>
<organism evidence="1 2">
    <name type="scientific">Ramazzottius varieornatus</name>
    <name type="common">Water bear</name>
    <name type="synonym">Tardigrade</name>
    <dbReference type="NCBI Taxonomy" id="947166"/>
    <lineage>
        <taxon>Eukaryota</taxon>
        <taxon>Metazoa</taxon>
        <taxon>Ecdysozoa</taxon>
        <taxon>Tardigrada</taxon>
        <taxon>Eutardigrada</taxon>
        <taxon>Parachela</taxon>
        <taxon>Hypsibioidea</taxon>
        <taxon>Ramazzottiidae</taxon>
        <taxon>Ramazzottius</taxon>
    </lineage>
</organism>
<name>A0A1D1UEY6_RAMVA</name>
<dbReference type="EMBL" id="BDGG01000001">
    <property type="protein sequence ID" value="GAU88334.1"/>
    <property type="molecule type" value="Genomic_DNA"/>
</dbReference>
<dbReference type="AlphaFoldDB" id="A0A1D1UEY6"/>
<comment type="caution">
    <text evidence="1">The sequence shown here is derived from an EMBL/GenBank/DDBJ whole genome shotgun (WGS) entry which is preliminary data.</text>
</comment>
<protein>
    <submittedName>
        <fullName evidence="1">Uncharacterized protein</fullName>
    </submittedName>
</protein>
<reference evidence="1 2" key="1">
    <citation type="journal article" date="2016" name="Nat. Commun.">
        <title>Extremotolerant tardigrade genome and improved radiotolerance of human cultured cells by tardigrade-unique protein.</title>
        <authorList>
            <person name="Hashimoto T."/>
            <person name="Horikawa D.D."/>
            <person name="Saito Y."/>
            <person name="Kuwahara H."/>
            <person name="Kozuka-Hata H."/>
            <person name="Shin-I T."/>
            <person name="Minakuchi Y."/>
            <person name="Ohishi K."/>
            <person name="Motoyama A."/>
            <person name="Aizu T."/>
            <person name="Enomoto A."/>
            <person name="Kondo K."/>
            <person name="Tanaka S."/>
            <person name="Hara Y."/>
            <person name="Koshikawa S."/>
            <person name="Sagara H."/>
            <person name="Miura T."/>
            <person name="Yokobori S."/>
            <person name="Miyagawa K."/>
            <person name="Suzuki Y."/>
            <person name="Kubo T."/>
            <person name="Oyama M."/>
            <person name="Kohara Y."/>
            <person name="Fujiyama A."/>
            <person name="Arakawa K."/>
            <person name="Katayama T."/>
            <person name="Toyoda A."/>
            <person name="Kunieda T."/>
        </authorList>
    </citation>
    <scope>NUCLEOTIDE SEQUENCE [LARGE SCALE GENOMIC DNA]</scope>
    <source>
        <strain evidence="1 2">YOKOZUNA-1</strain>
    </source>
</reference>
<proteinExistence type="predicted"/>